<dbReference type="CDD" id="cd18577">
    <property type="entry name" value="ABC_6TM_Pgp_ABCB1_D1_like"/>
    <property type="match status" value="1"/>
</dbReference>
<evidence type="ECO:0000313" key="8">
    <source>
        <dbReference type="EMBL" id="CAF1495968.1"/>
    </source>
</evidence>
<dbReference type="Proteomes" id="UP000663877">
    <property type="component" value="Unassembled WGS sequence"/>
</dbReference>
<dbReference type="InterPro" id="IPR039421">
    <property type="entry name" value="Type_1_exporter"/>
</dbReference>
<evidence type="ECO:0000313" key="10">
    <source>
        <dbReference type="Proteomes" id="UP000663832"/>
    </source>
</evidence>
<evidence type="ECO:0000313" key="11">
    <source>
        <dbReference type="Proteomes" id="UP000663877"/>
    </source>
</evidence>
<reference evidence="8" key="1">
    <citation type="submission" date="2021-02" db="EMBL/GenBank/DDBJ databases">
        <authorList>
            <person name="Nowell W R."/>
        </authorList>
    </citation>
    <scope>NUCLEOTIDE SEQUENCE</scope>
</reference>
<keyword evidence="3 6" id="KW-1133">Transmembrane helix</keyword>
<evidence type="ECO:0000313" key="9">
    <source>
        <dbReference type="EMBL" id="CAF1642909.1"/>
    </source>
</evidence>
<keyword evidence="10" id="KW-1185">Reference proteome</keyword>
<proteinExistence type="predicted"/>
<evidence type="ECO:0000256" key="2">
    <source>
        <dbReference type="ARBA" id="ARBA00022692"/>
    </source>
</evidence>
<evidence type="ECO:0000256" key="3">
    <source>
        <dbReference type="ARBA" id="ARBA00022989"/>
    </source>
</evidence>
<dbReference type="AlphaFoldDB" id="A0A815SVQ5"/>
<dbReference type="GO" id="GO:0005743">
    <property type="term" value="C:mitochondrial inner membrane"/>
    <property type="evidence" value="ECO:0007669"/>
    <property type="project" value="TreeGrafter"/>
</dbReference>
<keyword evidence="4 6" id="KW-0472">Membrane</keyword>
<dbReference type="Pfam" id="PF00664">
    <property type="entry name" value="ABC_membrane"/>
    <property type="match status" value="1"/>
</dbReference>
<dbReference type="SUPFAM" id="SSF52540">
    <property type="entry name" value="P-loop containing nucleoside triphosphate hydrolases"/>
    <property type="match status" value="1"/>
</dbReference>
<dbReference type="PANTHER" id="PTHR43394:SF27">
    <property type="entry name" value="ATP-DEPENDENT TRANSLOCASE ABCB1-LIKE"/>
    <property type="match status" value="1"/>
</dbReference>
<dbReference type="EMBL" id="CAJNOM010003204">
    <property type="protein sequence ID" value="CAF1642909.1"/>
    <property type="molecule type" value="Genomic_DNA"/>
</dbReference>
<dbReference type="Proteomes" id="UP000663832">
    <property type="component" value="Unassembled WGS sequence"/>
</dbReference>
<protein>
    <recommendedName>
        <fullName evidence="7">ABC transmembrane type-1 domain-containing protein</fullName>
    </recommendedName>
</protein>
<dbReference type="Gene3D" id="3.40.50.300">
    <property type="entry name" value="P-loop containing nucleotide triphosphate hydrolases"/>
    <property type="match status" value="1"/>
</dbReference>
<dbReference type="Gene3D" id="1.20.1560.10">
    <property type="entry name" value="ABC transporter type 1, transmembrane domain"/>
    <property type="match status" value="1"/>
</dbReference>
<dbReference type="InterPro" id="IPR027417">
    <property type="entry name" value="P-loop_NTPase"/>
</dbReference>
<dbReference type="GO" id="GO:0005524">
    <property type="term" value="F:ATP binding"/>
    <property type="evidence" value="ECO:0007669"/>
    <property type="project" value="InterPro"/>
</dbReference>
<dbReference type="GO" id="GO:0090374">
    <property type="term" value="P:oligopeptide export from mitochondrion"/>
    <property type="evidence" value="ECO:0007669"/>
    <property type="project" value="TreeGrafter"/>
</dbReference>
<dbReference type="PANTHER" id="PTHR43394">
    <property type="entry name" value="ATP-DEPENDENT PERMEASE MDL1, MITOCHONDRIAL"/>
    <property type="match status" value="1"/>
</dbReference>
<comment type="subcellular location">
    <subcellularLocation>
        <location evidence="1">Membrane</location>
        <topology evidence="1">Multi-pass membrane protein</topology>
    </subcellularLocation>
</comment>
<evidence type="ECO:0000256" key="6">
    <source>
        <dbReference type="SAM" id="Phobius"/>
    </source>
</evidence>
<feature type="compositionally biased region" description="Basic and acidic residues" evidence="5">
    <location>
        <begin position="1"/>
        <end position="16"/>
    </location>
</feature>
<keyword evidence="2 6" id="KW-0812">Transmembrane</keyword>
<feature type="compositionally biased region" description="Polar residues" evidence="5">
    <location>
        <begin position="17"/>
        <end position="32"/>
    </location>
</feature>
<feature type="transmembrane region" description="Helical" evidence="6">
    <location>
        <begin position="160"/>
        <end position="182"/>
    </location>
</feature>
<organism evidence="8 11">
    <name type="scientific">Adineta steineri</name>
    <dbReference type="NCBI Taxonomy" id="433720"/>
    <lineage>
        <taxon>Eukaryota</taxon>
        <taxon>Metazoa</taxon>
        <taxon>Spiralia</taxon>
        <taxon>Gnathifera</taxon>
        <taxon>Rotifera</taxon>
        <taxon>Eurotatoria</taxon>
        <taxon>Bdelloidea</taxon>
        <taxon>Adinetida</taxon>
        <taxon>Adinetidae</taxon>
        <taxon>Adineta</taxon>
    </lineage>
</organism>
<sequence>MTPRHDDSNSENDVNKTESNNQNNKDTSSHISVESDDIPVVSGKKRRFTVFSRIPILKKLTNPTKNTSRRLKLYEIYKFADNIDIFLMFIGIIAASGVGVTYGAMYWFNRHLLDNLILVGNDSMKMTNTINSNESQATNSSSKYNMTSPYNVIQSMSKNYIIVGGISIFLYWLAWASWMIAAERQIRRIRYKLFRNILCQEIGWFDIHGIGELDNRLNDNLDKVKNGLNEKVPAFLSLVSRIICLLIFAMITGWKLSLVFLSVSPLIILVYRITILITVKYTAIEIEAYSTAASIAEEALENIRTVTSFHGQQKEEERYSQNLLSAKKVGIGKSLCMGISQGLGQLLSFSAITLAFWYGLKLTRTESQNYTPGTLLIVLNSCLSVITLATNFIPCLHTFAEASASGSFVFDMIERKTKIDVSDDEGKKPETIKGDIEFKDVKFSYPTRQESYILQNFSIKIPSGKTIALIGASGCGQQLPGIISLGFIGIY</sequence>
<dbReference type="InterPro" id="IPR011527">
    <property type="entry name" value="ABC1_TM_dom"/>
</dbReference>
<dbReference type="PROSITE" id="PS50929">
    <property type="entry name" value="ABC_TM1F"/>
    <property type="match status" value="1"/>
</dbReference>
<name>A0A815SVQ5_9BILA</name>
<dbReference type="EMBL" id="CAJNOI010002872">
    <property type="protein sequence ID" value="CAF1495968.1"/>
    <property type="molecule type" value="Genomic_DNA"/>
</dbReference>
<feature type="transmembrane region" description="Helical" evidence="6">
    <location>
        <begin position="85"/>
        <end position="108"/>
    </location>
</feature>
<feature type="domain" description="ABC transmembrane type-1" evidence="7">
    <location>
        <begin position="89"/>
        <end position="401"/>
    </location>
</feature>
<comment type="caution">
    <text evidence="8">The sequence shown here is derived from an EMBL/GenBank/DDBJ whole genome shotgun (WGS) entry which is preliminary data.</text>
</comment>
<evidence type="ECO:0000256" key="1">
    <source>
        <dbReference type="ARBA" id="ARBA00004141"/>
    </source>
</evidence>
<dbReference type="OrthoDB" id="6500128at2759"/>
<evidence type="ECO:0000256" key="5">
    <source>
        <dbReference type="SAM" id="MobiDB-lite"/>
    </source>
</evidence>
<accession>A0A815SVQ5</accession>
<evidence type="ECO:0000259" key="7">
    <source>
        <dbReference type="PROSITE" id="PS50929"/>
    </source>
</evidence>
<feature type="transmembrane region" description="Helical" evidence="6">
    <location>
        <begin position="258"/>
        <end position="279"/>
    </location>
</feature>
<feature type="region of interest" description="Disordered" evidence="5">
    <location>
        <begin position="1"/>
        <end position="32"/>
    </location>
</feature>
<feature type="transmembrane region" description="Helical" evidence="6">
    <location>
        <begin position="370"/>
        <end position="393"/>
    </location>
</feature>
<feature type="transmembrane region" description="Helical" evidence="6">
    <location>
        <begin position="335"/>
        <end position="358"/>
    </location>
</feature>
<dbReference type="SUPFAM" id="SSF90123">
    <property type="entry name" value="ABC transporter transmembrane region"/>
    <property type="match status" value="1"/>
</dbReference>
<gene>
    <name evidence="8" type="ORF">BJG266_LOCUS42888</name>
    <name evidence="9" type="ORF">QVE165_LOCUS59786</name>
</gene>
<dbReference type="GO" id="GO:0015421">
    <property type="term" value="F:ABC-type oligopeptide transporter activity"/>
    <property type="evidence" value="ECO:0007669"/>
    <property type="project" value="TreeGrafter"/>
</dbReference>
<evidence type="ECO:0000256" key="4">
    <source>
        <dbReference type="ARBA" id="ARBA00023136"/>
    </source>
</evidence>
<dbReference type="InterPro" id="IPR036640">
    <property type="entry name" value="ABC1_TM_sf"/>
</dbReference>
<feature type="transmembrane region" description="Helical" evidence="6">
    <location>
        <begin position="232"/>
        <end position="252"/>
    </location>
</feature>